<dbReference type="InterPro" id="IPR036390">
    <property type="entry name" value="WH_DNA-bd_sf"/>
</dbReference>
<dbReference type="InterPro" id="IPR001845">
    <property type="entry name" value="HTH_ArsR_DNA-bd_dom"/>
</dbReference>
<dbReference type="AlphaFoldDB" id="A0A0M0BVD2"/>
<dbReference type="SUPFAM" id="SSF46785">
    <property type="entry name" value="Winged helix' DNA-binding domain"/>
    <property type="match status" value="1"/>
</dbReference>
<dbReference type="InterPro" id="IPR036388">
    <property type="entry name" value="WH-like_DNA-bd_sf"/>
</dbReference>
<dbReference type="Gene3D" id="1.10.10.10">
    <property type="entry name" value="Winged helix-like DNA-binding domain superfamily/Winged helix DNA-binding domain"/>
    <property type="match status" value="1"/>
</dbReference>
<evidence type="ECO:0000313" key="2">
    <source>
        <dbReference type="EMBL" id="KON32330.1"/>
    </source>
</evidence>
<dbReference type="Pfam" id="PF01022">
    <property type="entry name" value="HTH_5"/>
    <property type="match status" value="1"/>
</dbReference>
<gene>
    <name evidence="2" type="ORF">AC478_00485</name>
</gene>
<feature type="domain" description="HTH arsR-type" evidence="1">
    <location>
        <begin position="11"/>
        <end position="53"/>
    </location>
</feature>
<reference evidence="3" key="1">
    <citation type="submission" date="2015-06" db="EMBL/GenBank/DDBJ databases">
        <title>New insights into the roles of widespread benthic archaea in carbon and nitrogen cycling.</title>
        <authorList>
            <person name="Lazar C.S."/>
            <person name="Baker B.J."/>
            <person name="Seitz K.W."/>
            <person name="Hyde A.S."/>
            <person name="Dick G.J."/>
            <person name="Hinrichs K.-U."/>
            <person name="Teske A.P."/>
        </authorList>
    </citation>
    <scope>NUCLEOTIDE SEQUENCE [LARGE SCALE GENOMIC DNA]</scope>
</reference>
<name>A0A0M0BVD2_9ARCH</name>
<evidence type="ECO:0000313" key="3">
    <source>
        <dbReference type="Proteomes" id="UP000054016"/>
    </source>
</evidence>
<sequence>MKNVKKGLIARSRILIAIETQPSEGTAIAKEKNLSYGIVMHHLRLLKGEGIVNRKGRRPYVWFLTGLGQKRLLR</sequence>
<organism evidence="2 3">
    <name type="scientific">miscellaneous Crenarchaeota group-1 archaeon SG8-32-3</name>
    <dbReference type="NCBI Taxonomy" id="1685125"/>
    <lineage>
        <taxon>Archaea</taxon>
        <taxon>Candidatus Bathyarchaeota</taxon>
        <taxon>MCG-1</taxon>
    </lineage>
</organism>
<proteinExistence type="predicted"/>
<dbReference type="Proteomes" id="UP000054016">
    <property type="component" value="Unassembled WGS sequence"/>
</dbReference>
<evidence type="ECO:0000259" key="1">
    <source>
        <dbReference type="Pfam" id="PF01022"/>
    </source>
</evidence>
<comment type="caution">
    <text evidence="2">The sequence shown here is derived from an EMBL/GenBank/DDBJ whole genome shotgun (WGS) entry which is preliminary data.</text>
</comment>
<dbReference type="EMBL" id="LFWV01000004">
    <property type="protein sequence ID" value="KON32330.1"/>
    <property type="molecule type" value="Genomic_DNA"/>
</dbReference>
<dbReference type="GO" id="GO:0003700">
    <property type="term" value="F:DNA-binding transcription factor activity"/>
    <property type="evidence" value="ECO:0007669"/>
    <property type="project" value="InterPro"/>
</dbReference>
<protein>
    <recommendedName>
        <fullName evidence="1">HTH arsR-type domain-containing protein</fullName>
    </recommendedName>
</protein>
<accession>A0A0M0BVD2</accession>